<reference evidence="1" key="2">
    <citation type="submission" date="2024-10" db="UniProtKB">
        <authorList>
            <consortium name="EnsemblProtists"/>
        </authorList>
    </citation>
    <scope>IDENTIFICATION</scope>
</reference>
<dbReference type="GeneID" id="17272837"/>
<dbReference type="Proteomes" id="UP000013827">
    <property type="component" value="Unassembled WGS sequence"/>
</dbReference>
<keyword evidence="2" id="KW-1185">Reference proteome</keyword>
<dbReference type="RefSeq" id="XP_005779721.1">
    <property type="nucleotide sequence ID" value="XM_005779664.1"/>
</dbReference>
<dbReference type="KEGG" id="ehx:EMIHUDRAFT_236009"/>
<evidence type="ECO:0000313" key="2">
    <source>
        <dbReference type="Proteomes" id="UP000013827"/>
    </source>
</evidence>
<dbReference type="EnsemblProtists" id="EOD27292">
    <property type="protein sequence ID" value="EOD27292"/>
    <property type="gene ID" value="EMIHUDRAFT_236009"/>
</dbReference>
<dbReference type="HOGENOM" id="CLU_910411_0_0_1"/>
<organism evidence="1 2">
    <name type="scientific">Emiliania huxleyi (strain CCMP1516)</name>
    <dbReference type="NCBI Taxonomy" id="280463"/>
    <lineage>
        <taxon>Eukaryota</taxon>
        <taxon>Haptista</taxon>
        <taxon>Haptophyta</taxon>
        <taxon>Prymnesiophyceae</taxon>
        <taxon>Isochrysidales</taxon>
        <taxon>Noelaerhabdaceae</taxon>
        <taxon>Emiliania</taxon>
    </lineage>
</organism>
<reference evidence="2" key="1">
    <citation type="journal article" date="2013" name="Nature">
        <title>Pan genome of the phytoplankton Emiliania underpins its global distribution.</title>
        <authorList>
            <person name="Read B.A."/>
            <person name="Kegel J."/>
            <person name="Klute M.J."/>
            <person name="Kuo A."/>
            <person name="Lefebvre S.C."/>
            <person name="Maumus F."/>
            <person name="Mayer C."/>
            <person name="Miller J."/>
            <person name="Monier A."/>
            <person name="Salamov A."/>
            <person name="Young J."/>
            <person name="Aguilar M."/>
            <person name="Claverie J.M."/>
            <person name="Frickenhaus S."/>
            <person name="Gonzalez K."/>
            <person name="Herman E.K."/>
            <person name="Lin Y.C."/>
            <person name="Napier J."/>
            <person name="Ogata H."/>
            <person name="Sarno A.F."/>
            <person name="Shmutz J."/>
            <person name="Schroeder D."/>
            <person name="de Vargas C."/>
            <person name="Verret F."/>
            <person name="von Dassow P."/>
            <person name="Valentin K."/>
            <person name="Van de Peer Y."/>
            <person name="Wheeler G."/>
            <person name="Dacks J.B."/>
            <person name="Delwiche C.F."/>
            <person name="Dyhrman S.T."/>
            <person name="Glockner G."/>
            <person name="John U."/>
            <person name="Richards T."/>
            <person name="Worden A.Z."/>
            <person name="Zhang X."/>
            <person name="Grigoriev I.V."/>
            <person name="Allen A.E."/>
            <person name="Bidle K."/>
            <person name="Borodovsky M."/>
            <person name="Bowler C."/>
            <person name="Brownlee C."/>
            <person name="Cock J.M."/>
            <person name="Elias M."/>
            <person name="Gladyshev V.N."/>
            <person name="Groth M."/>
            <person name="Guda C."/>
            <person name="Hadaegh A."/>
            <person name="Iglesias-Rodriguez M.D."/>
            <person name="Jenkins J."/>
            <person name="Jones B.M."/>
            <person name="Lawson T."/>
            <person name="Leese F."/>
            <person name="Lindquist E."/>
            <person name="Lobanov A."/>
            <person name="Lomsadze A."/>
            <person name="Malik S.B."/>
            <person name="Marsh M.E."/>
            <person name="Mackinder L."/>
            <person name="Mock T."/>
            <person name="Mueller-Roeber B."/>
            <person name="Pagarete A."/>
            <person name="Parker M."/>
            <person name="Probert I."/>
            <person name="Quesneville H."/>
            <person name="Raines C."/>
            <person name="Rensing S.A."/>
            <person name="Riano-Pachon D.M."/>
            <person name="Richier S."/>
            <person name="Rokitta S."/>
            <person name="Shiraiwa Y."/>
            <person name="Soanes D.M."/>
            <person name="van der Giezen M."/>
            <person name="Wahlund T.M."/>
            <person name="Williams B."/>
            <person name="Wilson W."/>
            <person name="Wolfe G."/>
            <person name="Wurch L.L."/>
        </authorList>
    </citation>
    <scope>NUCLEOTIDE SEQUENCE</scope>
</reference>
<name>A0A0D3JUV7_EMIH1</name>
<evidence type="ECO:0000313" key="1">
    <source>
        <dbReference type="EnsemblProtists" id="EOD27292"/>
    </source>
</evidence>
<proteinExistence type="predicted"/>
<dbReference type="PaxDb" id="2903-EOD27292"/>
<sequence length="336" mass="34735">MCAHLDPEKDLEAKGFDSVAASASAGGLRAPEFVLHRTERVVPRYVLAERTLLKELVAGGTRVARRETGGWSSWGGSALSGERLVVDAERAALVRALLGQPEPPTSLCDCFGAERGASARAVASSLCDCAEARASCSSFLSGPPIEVVLKLACVPLALPLALALLLLWRVLPAAARLAGSVLLAACRAVHAGWVSAVEWVATHCKRCVYALALGVHASHAVCVGARGACRGAVALDALVTEAVWLPLEACARLASHLLGGCAAATQRAFASAGDALLRLVAACCRLLGHAISAFCSALSMIFDAAAPLVSAFVSAVSFRMRHVAAALSPAKRPCRT</sequence>
<dbReference type="AlphaFoldDB" id="A0A0D3JUV7"/>
<protein>
    <submittedName>
        <fullName evidence="1">Uncharacterized protein</fullName>
    </submittedName>
</protein>
<accession>A0A0D3JUV7</accession>